<proteinExistence type="predicted"/>
<name>A0A1I1EDJ6_9BACT</name>
<accession>A0A1I1EDJ6</accession>
<dbReference type="GO" id="GO:0016020">
    <property type="term" value="C:membrane"/>
    <property type="evidence" value="ECO:0007669"/>
    <property type="project" value="UniProtKB-SubCell"/>
</dbReference>
<comment type="subcellular location">
    <subcellularLocation>
        <location evidence="1">Membrane</location>
    </subcellularLocation>
</comment>
<dbReference type="InterPro" id="IPR001466">
    <property type="entry name" value="Beta-lactam-related"/>
</dbReference>
<gene>
    <name evidence="4" type="ORF">SAMN05421780_101746</name>
</gene>
<dbReference type="STRING" id="927664.SAMN05421780_101746"/>
<feature type="domain" description="Beta-lactamase-related" evidence="3">
    <location>
        <begin position="29"/>
        <end position="345"/>
    </location>
</feature>
<dbReference type="Proteomes" id="UP000199514">
    <property type="component" value="Unassembled WGS sequence"/>
</dbReference>
<organism evidence="4 5">
    <name type="scientific">Flexibacter flexilis DSM 6793</name>
    <dbReference type="NCBI Taxonomy" id="927664"/>
    <lineage>
        <taxon>Bacteria</taxon>
        <taxon>Pseudomonadati</taxon>
        <taxon>Bacteroidota</taxon>
        <taxon>Cytophagia</taxon>
        <taxon>Cytophagales</taxon>
        <taxon>Flexibacteraceae</taxon>
        <taxon>Flexibacter</taxon>
    </lineage>
</organism>
<protein>
    <submittedName>
        <fullName evidence="4">CubicO group peptidase, beta-lactamase class C family</fullName>
    </submittedName>
</protein>
<evidence type="ECO:0000259" key="3">
    <source>
        <dbReference type="Pfam" id="PF00144"/>
    </source>
</evidence>
<evidence type="ECO:0000256" key="1">
    <source>
        <dbReference type="ARBA" id="ARBA00004370"/>
    </source>
</evidence>
<evidence type="ECO:0000256" key="2">
    <source>
        <dbReference type="ARBA" id="ARBA00023136"/>
    </source>
</evidence>
<dbReference type="PANTHER" id="PTHR46825:SF11">
    <property type="entry name" value="PENICILLIN-BINDING PROTEIN 4"/>
    <property type="match status" value="1"/>
</dbReference>
<evidence type="ECO:0000313" key="4">
    <source>
        <dbReference type="EMBL" id="SFB84846.1"/>
    </source>
</evidence>
<dbReference type="Gene3D" id="3.40.710.10">
    <property type="entry name" value="DD-peptidase/beta-lactamase superfamily"/>
    <property type="match status" value="1"/>
</dbReference>
<dbReference type="OrthoDB" id="1522765at2"/>
<sequence>MKKTLFLFAFVLSTQTISLAQRTRHFADSIRQAHQIPELSYVVVTGDKVLEIQALGKHSVNLPDTATLSDRFHLGSNTKALTAFLAAKCVEQGKLQWSSRFFDLFPEWKKDSKADYQNITLQELLSHRAHIWPFQGFEDPEIPKFTGNKQQQREAFGKFVLTLNPAANGENQEFRYSNAGYTLAALMLEKATGKTWEQLVEKILNKDLKLNVGFSWPENIKNKDTWGHSMENNQLMAEPCTTSYHIDLTEPSGDLNAKITDYLKFVQKNIQGLQGKDKYLTAKTYQLLHDGAPQYAMGWYNSYENGQSFSTHSGTAGTYFTLVSIDRQKHIGYIIFTNAFHEQVPKGATLLMRKLKATYGK</sequence>
<dbReference type="SUPFAM" id="SSF56601">
    <property type="entry name" value="beta-lactamase/transpeptidase-like"/>
    <property type="match status" value="1"/>
</dbReference>
<evidence type="ECO:0000313" key="5">
    <source>
        <dbReference type="Proteomes" id="UP000199514"/>
    </source>
</evidence>
<dbReference type="PANTHER" id="PTHR46825">
    <property type="entry name" value="D-ALANYL-D-ALANINE-CARBOXYPEPTIDASE/ENDOPEPTIDASE AMPH"/>
    <property type="match status" value="1"/>
</dbReference>
<dbReference type="EMBL" id="FOLE01000001">
    <property type="protein sequence ID" value="SFB84846.1"/>
    <property type="molecule type" value="Genomic_DNA"/>
</dbReference>
<reference evidence="4 5" key="1">
    <citation type="submission" date="2016-10" db="EMBL/GenBank/DDBJ databases">
        <authorList>
            <person name="de Groot N.N."/>
        </authorList>
    </citation>
    <scope>NUCLEOTIDE SEQUENCE [LARGE SCALE GENOMIC DNA]</scope>
    <source>
        <strain evidence="4 5">DSM 6793</strain>
    </source>
</reference>
<dbReference type="InterPro" id="IPR050491">
    <property type="entry name" value="AmpC-like"/>
</dbReference>
<dbReference type="AlphaFoldDB" id="A0A1I1EDJ6"/>
<keyword evidence="2" id="KW-0472">Membrane</keyword>
<keyword evidence="5" id="KW-1185">Reference proteome</keyword>
<dbReference type="InterPro" id="IPR012338">
    <property type="entry name" value="Beta-lactam/transpept-like"/>
</dbReference>
<dbReference type="Pfam" id="PF00144">
    <property type="entry name" value="Beta-lactamase"/>
    <property type="match status" value="1"/>
</dbReference>
<dbReference type="RefSeq" id="WP_091507486.1">
    <property type="nucleotide sequence ID" value="NZ_FOLE01000001.1"/>
</dbReference>